<sequence length="191" mass="21521">MSKNLIQLIALLLLLSLGSCSTFSEVHYFKDKVGITDNKSKKSVSNYYRVKIKGYSFLSSSRYVSGYFNQDAVNLYFNEISQPVNGKLFNTTSVTNENGNELVLIFSTNAKAISDQIGNISKNQTILNSMAQLTQKDKIIEAEEIKDELSTVDSEIQTFILNTDLYLKNIETKSGDEIKKVIEQYTKTLLN</sequence>
<dbReference type="Proteomes" id="UP000029554">
    <property type="component" value="Unassembled WGS sequence"/>
</dbReference>
<feature type="signal peptide" evidence="1">
    <location>
        <begin position="1"/>
        <end position="24"/>
    </location>
</feature>
<evidence type="ECO:0000256" key="1">
    <source>
        <dbReference type="SAM" id="SignalP"/>
    </source>
</evidence>
<keyword evidence="1" id="KW-0732">Signal</keyword>
<dbReference type="EMBL" id="JRHH01000004">
    <property type="protein sequence ID" value="KGD67578.1"/>
    <property type="molecule type" value="Genomic_DNA"/>
</dbReference>
<evidence type="ECO:0000313" key="3">
    <source>
        <dbReference type="Proteomes" id="UP000029554"/>
    </source>
</evidence>
<protein>
    <recommendedName>
        <fullName evidence="4">DUF4369 domain-containing protein</fullName>
    </recommendedName>
</protein>
<dbReference type="OrthoDB" id="9871435at2"/>
<feature type="chain" id="PRO_5001910967" description="DUF4369 domain-containing protein" evidence="1">
    <location>
        <begin position="25"/>
        <end position="191"/>
    </location>
</feature>
<gene>
    <name evidence="2" type="ORF">LG45_10585</name>
</gene>
<keyword evidence="3" id="KW-1185">Reference proteome</keyword>
<dbReference type="PROSITE" id="PS51257">
    <property type="entry name" value="PROKAR_LIPOPROTEIN"/>
    <property type="match status" value="1"/>
</dbReference>
<evidence type="ECO:0008006" key="4">
    <source>
        <dbReference type="Google" id="ProtNLM"/>
    </source>
</evidence>
<reference evidence="2 3" key="1">
    <citation type="submission" date="2014-09" db="EMBL/GenBank/DDBJ databases">
        <title>Whole Genome Shotgun of Flavobacterium aquatile LMG 4008.</title>
        <authorList>
            <person name="Gale A.N."/>
            <person name="Pipes S.E."/>
            <person name="Newman J.D."/>
        </authorList>
    </citation>
    <scope>NUCLEOTIDE SEQUENCE [LARGE SCALE GENOMIC DNA]</scope>
    <source>
        <strain evidence="2 3">LMG 4008</strain>
    </source>
</reference>
<dbReference type="eggNOG" id="ENOG502ZM61">
    <property type="taxonomic scope" value="Bacteria"/>
</dbReference>
<dbReference type="STRING" id="1453498.LG45_10585"/>
<organism evidence="2 3">
    <name type="scientific">Flavobacterium aquatile LMG 4008 = ATCC 11947</name>
    <dbReference type="NCBI Taxonomy" id="1453498"/>
    <lineage>
        <taxon>Bacteria</taxon>
        <taxon>Pseudomonadati</taxon>
        <taxon>Bacteroidota</taxon>
        <taxon>Flavobacteriia</taxon>
        <taxon>Flavobacteriales</taxon>
        <taxon>Flavobacteriaceae</taxon>
        <taxon>Flavobacterium</taxon>
    </lineage>
</organism>
<accession>A0A095TZ15</accession>
<name>A0A095TZ15_9FLAO</name>
<dbReference type="AlphaFoldDB" id="A0A095TZ15"/>
<evidence type="ECO:0000313" key="2">
    <source>
        <dbReference type="EMBL" id="KGD67578.1"/>
    </source>
</evidence>
<proteinExistence type="predicted"/>
<comment type="caution">
    <text evidence="2">The sequence shown here is derived from an EMBL/GenBank/DDBJ whole genome shotgun (WGS) entry which is preliminary data.</text>
</comment>
<dbReference type="RefSeq" id="WP_035126900.1">
    <property type="nucleotide sequence ID" value="NZ_JRHH01000004.1"/>
</dbReference>